<dbReference type="AlphaFoldDB" id="A0A0E9U8T7"/>
<reference evidence="1" key="1">
    <citation type="submission" date="2014-11" db="EMBL/GenBank/DDBJ databases">
        <authorList>
            <person name="Amaro Gonzalez C."/>
        </authorList>
    </citation>
    <scope>NUCLEOTIDE SEQUENCE</scope>
</reference>
<organism evidence="1">
    <name type="scientific">Anguilla anguilla</name>
    <name type="common">European freshwater eel</name>
    <name type="synonym">Muraena anguilla</name>
    <dbReference type="NCBI Taxonomy" id="7936"/>
    <lineage>
        <taxon>Eukaryota</taxon>
        <taxon>Metazoa</taxon>
        <taxon>Chordata</taxon>
        <taxon>Craniata</taxon>
        <taxon>Vertebrata</taxon>
        <taxon>Euteleostomi</taxon>
        <taxon>Actinopterygii</taxon>
        <taxon>Neopterygii</taxon>
        <taxon>Teleostei</taxon>
        <taxon>Anguilliformes</taxon>
        <taxon>Anguillidae</taxon>
        <taxon>Anguilla</taxon>
    </lineage>
</organism>
<name>A0A0E9U8T7_ANGAN</name>
<reference evidence="1" key="2">
    <citation type="journal article" date="2015" name="Fish Shellfish Immunol.">
        <title>Early steps in the European eel (Anguilla anguilla)-Vibrio vulnificus interaction in the gills: Role of the RtxA13 toxin.</title>
        <authorList>
            <person name="Callol A."/>
            <person name="Pajuelo D."/>
            <person name="Ebbesson L."/>
            <person name="Teles M."/>
            <person name="MacKenzie S."/>
            <person name="Amaro C."/>
        </authorList>
    </citation>
    <scope>NUCLEOTIDE SEQUENCE</scope>
</reference>
<proteinExistence type="predicted"/>
<accession>A0A0E9U8T7</accession>
<protein>
    <submittedName>
        <fullName evidence="1">Uncharacterized protein</fullName>
    </submittedName>
</protein>
<dbReference type="EMBL" id="GBXM01046415">
    <property type="protein sequence ID" value="JAH62162.1"/>
    <property type="molecule type" value="Transcribed_RNA"/>
</dbReference>
<sequence>MQWSGNAAFISGTSVSPFCPLGQFIICGWLCS</sequence>
<evidence type="ECO:0000313" key="1">
    <source>
        <dbReference type="EMBL" id="JAH62162.1"/>
    </source>
</evidence>